<dbReference type="ExpressionAtlas" id="Q19PK4">
    <property type="expression patterns" value="differential"/>
</dbReference>
<dbReference type="Pfam" id="PF23247">
    <property type="entry name" value="LRR_RPS2"/>
    <property type="match status" value="1"/>
</dbReference>
<dbReference type="Gene3D" id="1.10.10.10">
    <property type="entry name" value="Winged helix-like DNA-binding domain superfamily/Winged helix DNA-binding domain"/>
    <property type="match status" value="1"/>
</dbReference>
<keyword evidence="6" id="KW-0067">ATP-binding</keyword>
<keyword evidence="5" id="KW-0611">Plant defense</keyword>
<name>Q19PK4_POPTR</name>
<dbReference type="Gene3D" id="1.10.8.430">
    <property type="entry name" value="Helical domain of apoptotic protease-activating factors"/>
    <property type="match status" value="2"/>
</dbReference>
<dbReference type="GO" id="GO:0006952">
    <property type="term" value="P:defense response"/>
    <property type="evidence" value="ECO:0007669"/>
    <property type="project" value="UniProtKB-KW"/>
</dbReference>
<feature type="region of interest" description="Disordered" evidence="7">
    <location>
        <begin position="200"/>
        <end position="228"/>
    </location>
</feature>
<evidence type="ECO:0000256" key="6">
    <source>
        <dbReference type="ARBA" id="ARBA00022840"/>
    </source>
</evidence>
<dbReference type="InterPro" id="IPR036388">
    <property type="entry name" value="WH-like_DNA-bd_sf"/>
</dbReference>
<keyword evidence="3" id="KW-0677">Repeat</keyword>
<feature type="domain" description="NB-ARC" evidence="8">
    <location>
        <begin position="1234"/>
        <end position="1307"/>
    </location>
</feature>
<dbReference type="Pfam" id="PF00931">
    <property type="entry name" value="NB-ARC"/>
    <property type="match status" value="2"/>
</dbReference>
<evidence type="ECO:0000256" key="7">
    <source>
        <dbReference type="SAM" id="MobiDB-lite"/>
    </source>
</evidence>
<dbReference type="GO" id="GO:0043531">
    <property type="term" value="F:ADP binding"/>
    <property type="evidence" value="ECO:0007669"/>
    <property type="project" value="InterPro"/>
</dbReference>
<dbReference type="InterPro" id="IPR032675">
    <property type="entry name" value="LRR_dom_sf"/>
</dbReference>
<accession>Q19PK4</accession>
<evidence type="ECO:0000259" key="8">
    <source>
        <dbReference type="Pfam" id="PF00931"/>
    </source>
</evidence>
<dbReference type="SUPFAM" id="SSF52058">
    <property type="entry name" value="L domain-like"/>
    <property type="match status" value="1"/>
</dbReference>
<dbReference type="InterPro" id="IPR050905">
    <property type="entry name" value="Plant_NBS-LRR"/>
</dbReference>
<dbReference type="PRINTS" id="PR00364">
    <property type="entry name" value="DISEASERSIST"/>
</dbReference>
<evidence type="ECO:0000256" key="2">
    <source>
        <dbReference type="ARBA" id="ARBA00022614"/>
    </source>
</evidence>
<comment type="similarity">
    <text evidence="1">Belongs to the disease resistance NB-LRR family.</text>
</comment>
<evidence type="ECO:0000259" key="9">
    <source>
        <dbReference type="Pfam" id="PF23247"/>
    </source>
</evidence>
<evidence type="ECO:0000259" key="10">
    <source>
        <dbReference type="Pfam" id="PF23559"/>
    </source>
</evidence>
<dbReference type="Pfam" id="PF23559">
    <property type="entry name" value="WHD_DRP"/>
    <property type="match status" value="1"/>
</dbReference>
<dbReference type="InterPro" id="IPR057135">
    <property type="entry name" value="At4g27190-like_LRR"/>
</dbReference>
<keyword evidence="4" id="KW-0547">Nucleotide-binding</keyword>
<dbReference type="InterPro" id="IPR058922">
    <property type="entry name" value="WHD_DRP"/>
</dbReference>
<organism evidence="11">
    <name type="scientific">Populus trichocarpa</name>
    <name type="common">Western balsam poplar</name>
    <name type="synonym">Populus balsamifera subsp. trichocarpa</name>
    <dbReference type="NCBI Taxonomy" id="3694"/>
    <lineage>
        <taxon>Eukaryota</taxon>
        <taxon>Viridiplantae</taxon>
        <taxon>Streptophyta</taxon>
        <taxon>Embryophyta</taxon>
        <taxon>Tracheophyta</taxon>
        <taxon>Spermatophyta</taxon>
        <taxon>Magnoliopsida</taxon>
        <taxon>eudicotyledons</taxon>
        <taxon>Gunneridae</taxon>
        <taxon>Pentapetalae</taxon>
        <taxon>rosids</taxon>
        <taxon>fabids</taxon>
        <taxon>Malpighiales</taxon>
        <taxon>Salicaceae</taxon>
        <taxon>Saliceae</taxon>
        <taxon>Populus</taxon>
    </lineage>
</organism>
<dbReference type="PANTHER" id="PTHR33463:SF187">
    <property type="entry name" value="AND NB-ARC DOMAIN DISEASE RESISTANCE PROTEIN, PUTATIVE-RELATED"/>
    <property type="match status" value="1"/>
</dbReference>
<keyword evidence="2" id="KW-0433">Leucine-rich repeat</keyword>
<feature type="domain" description="NB-ARC" evidence="8">
    <location>
        <begin position="264"/>
        <end position="422"/>
    </location>
</feature>
<evidence type="ECO:0000256" key="5">
    <source>
        <dbReference type="ARBA" id="ARBA00022821"/>
    </source>
</evidence>
<dbReference type="InterPro" id="IPR002182">
    <property type="entry name" value="NB-ARC"/>
</dbReference>
<dbReference type="Gene3D" id="3.40.50.300">
    <property type="entry name" value="P-loop containing nucleotide triphosphate hydrolases"/>
    <property type="match status" value="2"/>
</dbReference>
<feature type="domain" description="Disease resistance protein winged helix" evidence="10">
    <location>
        <begin position="594"/>
        <end position="659"/>
    </location>
</feature>
<dbReference type="InterPro" id="IPR042197">
    <property type="entry name" value="Apaf_helical"/>
</dbReference>
<protein>
    <submittedName>
        <fullName evidence="11">NBS-LRR type disease resistance protein</fullName>
    </submittedName>
</protein>
<dbReference type="FunFam" id="1.10.10.10:FF:000322">
    <property type="entry name" value="Probable disease resistance protein At1g63360"/>
    <property type="match status" value="1"/>
</dbReference>
<dbReference type="Gene3D" id="3.80.10.10">
    <property type="entry name" value="Ribonuclease Inhibitor"/>
    <property type="match status" value="1"/>
</dbReference>
<dbReference type="EMBL" id="DQ513239">
    <property type="protein sequence ID" value="ABF81453.1"/>
    <property type="molecule type" value="mRNA"/>
</dbReference>
<sequence length="1324" mass="147756">MCGGNKRLKSTESSINVNDSGISTCPQDQNIKIENMGGGIGRVQREFQVVEPGVGEERISSHAIAGNVEVSMTGMRAHEDRVSKEALESRLRTEPVDRALEQSNAVLGNLAGGAGRIQVGVQGMKQGPGEERIQSHLQLENGIENTGEGSFQHDAFEAIPRTEQVQLLEPRGDSSQFCLDIGRGYDQPCASSVNYEVTMHDEQDRVRTEPVEEEEDEESSGRSVVQAGAGARYSKSLKYNNSAGVPLPTSSAKPVGQAFKENTKVIWSLLMNDEVLTIGIYGMGGVGKTTILQHIHNELLQRPDICNYVWWVTVSQDFSINRLQNLIAKHLDLDLSREVDDLHGAAKLSKELMKKQKWILILDDLWNNFELQKVGIPGPLKGCKLIMTTRSETVCHRMACHHKIKVKPLSNGEAWTLFMEKLGRDIALSPEVEGIAKAIVMECAGLALGIITVAGSLRGVDDLHEWRNTLKKLRESEFRDTEVFKLLRFSYDQLVKPLSEGEAWTLFMEKLGSDIALSPEVAKAIARECAGLPLGISTVARSLRGVDDLHEWRNALKKLRESEFRDNEVFKLLRFSYDRLGDLALQQCLLYCALFPEDCEIEREMLIGYLIDEGIIKGMRSRKDAFDEGHTMLNKLERVCLLESAQMTHVKMHDLIRDMTIHILLENSQVMVKAGAQLKELPDAEEWTENLTRVSLMQNQIKAIPSSHSPRCPYLSTLLLCQNRLLGFIADSFFKQLHGLKVLDLTWTGIEKLSDSISDLLSLTTLLLNNCKKLRHVPSLKKLRALKRLDLSHTALEKMPQGMECLTNLRYLRMNGCGEKEFPSGILPKLSHLQVFVLEECFVDSYRRITVEVKEVGSLRNLETLRCHFKGLSDFAEYLRSRDGIQSLSTYRISVGMMDFRECIDDFPSKTVALGNLSINKDRDFQVKFLNGIQGLVCQFIDARSLCDVLSLENATELECISIRDCNSMESLVSSSWLCSAPPPLPSYNGMFSGLKEFYCVGCNNMKKLFPLLLLTNLELIDVSYCEKMEEIIGTTDEESSTFNSITELILPKLISLNLCWLPELKSICSAKLICNSLEDISVINFPEEVQNAALAAIDGPLEKKLKTVAGSSNNEVTNAISTSSQEQNNEVIHVEIAQQGEAVFAGEVAWANDLIGGIELVDIAPETRPITEQAMEEDDDDVENYRGRLAQPGGGAGSSGGLACNTNEIEADDALPTTKLGSIGRCIGLNLFNEDEERHRAVEMRKELMKKQKWVLILDDLWNSIELQMLGVLVKGCKLILTTRSKKVCQQMDTLHIIKVKPILEEKALSRSGTNCKIYHKGV</sequence>
<feature type="region of interest" description="Disordered" evidence="7">
    <location>
        <begin position="1"/>
        <end position="21"/>
    </location>
</feature>
<feature type="domain" description="Disease resistance protein At4g27190-like leucine-rich repeats" evidence="9">
    <location>
        <begin position="985"/>
        <end position="1072"/>
    </location>
</feature>
<dbReference type="InterPro" id="IPR027417">
    <property type="entry name" value="P-loop_NTPase"/>
</dbReference>
<feature type="compositionally biased region" description="Polar residues" evidence="7">
    <location>
        <begin position="11"/>
        <end position="21"/>
    </location>
</feature>
<dbReference type="Pfam" id="PF13855">
    <property type="entry name" value="LRR_8"/>
    <property type="match status" value="1"/>
</dbReference>
<evidence type="ECO:0000256" key="3">
    <source>
        <dbReference type="ARBA" id="ARBA00022737"/>
    </source>
</evidence>
<dbReference type="SUPFAM" id="SSF52540">
    <property type="entry name" value="P-loop containing nucleoside triphosphate hydrolases"/>
    <property type="match status" value="3"/>
</dbReference>
<reference evidence="11" key="1">
    <citation type="submission" date="2006-04" db="EMBL/GenBank/DDBJ databases">
        <title>Cloning and characterization of NBS-LRR type of disease resistance-like protein.</title>
        <authorList>
            <person name="Zhang Z.Y."/>
            <person name="Zhang Q."/>
        </authorList>
    </citation>
    <scope>NUCLEOTIDE SEQUENCE</scope>
</reference>
<dbReference type="PANTHER" id="PTHR33463">
    <property type="entry name" value="NB-ARC DOMAIN-CONTAINING PROTEIN-RELATED"/>
    <property type="match status" value="1"/>
</dbReference>
<evidence type="ECO:0000256" key="4">
    <source>
        <dbReference type="ARBA" id="ARBA00022741"/>
    </source>
</evidence>
<evidence type="ECO:0000313" key="11">
    <source>
        <dbReference type="EMBL" id="ABF81453.1"/>
    </source>
</evidence>
<proteinExistence type="evidence at transcript level"/>
<dbReference type="InterPro" id="IPR001611">
    <property type="entry name" value="Leu-rich_rpt"/>
</dbReference>
<dbReference type="GO" id="GO:0005524">
    <property type="term" value="F:ATP binding"/>
    <property type="evidence" value="ECO:0007669"/>
    <property type="project" value="UniProtKB-KW"/>
</dbReference>
<dbReference type="FunFam" id="3.40.50.300:FF:001091">
    <property type="entry name" value="Probable disease resistance protein At1g61300"/>
    <property type="match status" value="1"/>
</dbReference>
<feature type="compositionally biased region" description="Basic and acidic residues" evidence="7">
    <location>
        <begin position="200"/>
        <end position="210"/>
    </location>
</feature>
<evidence type="ECO:0000256" key="1">
    <source>
        <dbReference type="ARBA" id="ARBA00008894"/>
    </source>
</evidence>